<proteinExistence type="predicted"/>
<evidence type="ECO:0000256" key="2">
    <source>
        <dbReference type="SAM" id="MobiDB-lite"/>
    </source>
</evidence>
<dbReference type="GO" id="GO:0003676">
    <property type="term" value="F:nucleic acid binding"/>
    <property type="evidence" value="ECO:0007669"/>
    <property type="project" value="InterPro"/>
</dbReference>
<dbReference type="SUPFAM" id="SSF57756">
    <property type="entry name" value="Retrovirus zinc finger-like domains"/>
    <property type="match status" value="1"/>
</dbReference>
<dbReference type="AlphaFoldDB" id="A0A922SK64"/>
<reference evidence="4" key="1">
    <citation type="journal article" date="2021" name="G3 (Bethesda)">
        <title>Genome and transcriptome analysis of the beet armyworm Spodoptera exigua reveals targets for pest control. .</title>
        <authorList>
            <person name="Simon S."/>
            <person name="Breeschoten T."/>
            <person name="Jansen H.J."/>
            <person name="Dirks R.P."/>
            <person name="Schranz M.E."/>
            <person name="Ros V.I.D."/>
        </authorList>
    </citation>
    <scope>NUCLEOTIDE SEQUENCE</scope>
    <source>
        <strain evidence="4">TB_SE_WUR_2020</strain>
    </source>
</reference>
<keyword evidence="1" id="KW-0479">Metal-binding</keyword>
<dbReference type="EMBL" id="JACEFF010000290">
    <property type="protein sequence ID" value="KAH9640219.1"/>
    <property type="molecule type" value="Genomic_DNA"/>
</dbReference>
<name>A0A922SK64_SPOEX</name>
<feature type="compositionally biased region" description="Basic and acidic residues" evidence="2">
    <location>
        <begin position="66"/>
        <end position="76"/>
    </location>
</feature>
<dbReference type="InterPro" id="IPR036875">
    <property type="entry name" value="Znf_CCHC_sf"/>
</dbReference>
<dbReference type="Proteomes" id="UP000814243">
    <property type="component" value="Unassembled WGS sequence"/>
</dbReference>
<feature type="domain" description="CCHC-type" evidence="3">
    <location>
        <begin position="16"/>
        <end position="30"/>
    </location>
</feature>
<protein>
    <recommendedName>
        <fullName evidence="3">CCHC-type domain-containing protein</fullName>
    </recommendedName>
</protein>
<gene>
    <name evidence="4" type="ORF">HF086_008455</name>
</gene>
<evidence type="ECO:0000259" key="3">
    <source>
        <dbReference type="PROSITE" id="PS50158"/>
    </source>
</evidence>
<dbReference type="PROSITE" id="PS50158">
    <property type="entry name" value="ZF_CCHC"/>
    <property type="match status" value="1"/>
</dbReference>
<accession>A0A922SK64</accession>
<dbReference type="GO" id="GO:0008270">
    <property type="term" value="F:zinc ion binding"/>
    <property type="evidence" value="ECO:0007669"/>
    <property type="project" value="UniProtKB-KW"/>
</dbReference>
<keyword evidence="1" id="KW-0862">Zinc</keyword>
<evidence type="ECO:0000313" key="4">
    <source>
        <dbReference type="EMBL" id="KAH9640219.1"/>
    </source>
</evidence>
<feature type="compositionally biased region" description="Polar residues" evidence="2">
    <location>
        <begin position="49"/>
        <end position="61"/>
    </location>
</feature>
<evidence type="ECO:0000256" key="1">
    <source>
        <dbReference type="PROSITE-ProRule" id="PRU00047"/>
    </source>
</evidence>
<comment type="caution">
    <text evidence="4">The sequence shown here is derived from an EMBL/GenBank/DDBJ whole genome shotgun (WGS) entry which is preliminary data.</text>
</comment>
<keyword evidence="1" id="KW-0863">Zinc-finger</keyword>
<organism evidence="4 5">
    <name type="scientific">Spodoptera exigua</name>
    <name type="common">Beet armyworm</name>
    <name type="synonym">Noctua fulgens</name>
    <dbReference type="NCBI Taxonomy" id="7107"/>
    <lineage>
        <taxon>Eukaryota</taxon>
        <taxon>Metazoa</taxon>
        <taxon>Ecdysozoa</taxon>
        <taxon>Arthropoda</taxon>
        <taxon>Hexapoda</taxon>
        <taxon>Insecta</taxon>
        <taxon>Pterygota</taxon>
        <taxon>Neoptera</taxon>
        <taxon>Endopterygota</taxon>
        <taxon>Lepidoptera</taxon>
        <taxon>Glossata</taxon>
        <taxon>Ditrysia</taxon>
        <taxon>Noctuoidea</taxon>
        <taxon>Noctuidae</taxon>
        <taxon>Amphipyrinae</taxon>
        <taxon>Spodoptera</taxon>
    </lineage>
</organism>
<evidence type="ECO:0000313" key="5">
    <source>
        <dbReference type="Proteomes" id="UP000814243"/>
    </source>
</evidence>
<dbReference type="PANTHER" id="PTHR47331">
    <property type="entry name" value="PHD-TYPE DOMAIN-CONTAINING PROTEIN"/>
    <property type="match status" value="1"/>
</dbReference>
<dbReference type="InterPro" id="IPR001878">
    <property type="entry name" value="Znf_CCHC"/>
</dbReference>
<sequence>MEPAERCEYVKTNQLCFNCLAPGHTAKKCRLNMSCRICHKRHHSLVHQQAQSNISNQQDNMQAKHHQIEEHQQHEAYEQAELSSHFTASTPTALLATALVPVSDMSGRMTILLKGVGSTTTAIKHAAQIELRSRHDDSFKLQVKAYIMATRITTQLPSQTIPINTCSHLEGLKLADPSFNKPGRVDLLLGVEVCAQIIRSEFIKGPPGSPCAQNTSLGWILLETYLMKEIK</sequence>
<feature type="region of interest" description="Disordered" evidence="2">
    <location>
        <begin position="49"/>
        <end position="76"/>
    </location>
</feature>
<dbReference type="PANTHER" id="PTHR47331:SF1">
    <property type="entry name" value="GAG-LIKE PROTEIN"/>
    <property type="match status" value="1"/>
</dbReference>